<protein>
    <recommendedName>
        <fullName evidence="4">DUF1764 domain-containing protein</fullName>
    </recommendedName>
</protein>
<evidence type="ECO:0008006" key="4">
    <source>
        <dbReference type="Google" id="ProtNLM"/>
    </source>
</evidence>
<evidence type="ECO:0000313" key="3">
    <source>
        <dbReference type="Proteomes" id="UP000253551"/>
    </source>
</evidence>
<dbReference type="OrthoDB" id="20835at2759"/>
<comment type="caution">
    <text evidence="2">The sequence shown here is derived from an EMBL/GenBank/DDBJ whole genome shotgun (WGS) entry which is preliminary data.</text>
</comment>
<proteinExistence type="predicted"/>
<dbReference type="Proteomes" id="UP000253551">
    <property type="component" value="Unassembled WGS sequence"/>
</dbReference>
<gene>
    <name evidence="2" type="ORF">CU098_012993</name>
</gene>
<feature type="compositionally biased region" description="Basic and acidic residues" evidence="1">
    <location>
        <begin position="1"/>
        <end position="10"/>
    </location>
</feature>
<accession>A0A367KR20</accession>
<dbReference type="Pfam" id="PF08576">
    <property type="entry name" value="DUF1764"/>
    <property type="match status" value="1"/>
</dbReference>
<feature type="region of interest" description="Disordered" evidence="1">
    <location>
        <begin position="1"/>
        <end position="86"/>
    </location>
</feature>
<organism evidence="2 3">
    <name type="scientific">Rhizopus stolonifer</name>
    <name type="common">Rhizopus nigricans</name>
    <dbReference type="NCBI Taxonomy" id="4846"/>
    <lineage>
        <taxon>Eukaryota</taxon>
        <taxon>Fungi</taxon>
        <taxon>Fungi incertae sedis</taxon>
        <taxon>Mucoromycota</taxon>
        <taxon>Mucoromycotina</taxon>
        <taxon>Mucoromycetes</taxon>
        <taxon>Mucorales</taxon>
        <taxon>Mucorineae</taxon>
        <taxon>Rhizopodaceae</taxon>
        <taxon>Rhizopus</taxon>
    </lineage>
</organism>
<dbReference type="InterPro" id="IPR013885">
    <property type="entry name" value="DUF1764_euk"/>
</dbReference>
<dbReference type="PANTHER" id="PTHR34066:SF1">
    <property type="entry name" value="DUF1764 FAMILY PROTEIN"/>
    <property type="match status" value="1"/>
</dbReference>
<feature type="compositionally biased region" description="Basic and acidic residues" evidence="1">
    <location>
        <begin position="50"/>
        <end position="59"/>
    </location>
</feature>
<dbReference type="AlphaFoldDB" id="A0A367KR20"/>
<reference evidence="2 3" key="1">
    <citation type="journal article" date="2018" name="G3 (Bethesda)">
        <title>Phylogenetic and Phylogenomic Definition of Rhizopus Species.</title>
        <authorList>
            <person name="Gryganskyi A.P."/>
            <person name="Golan J."/>
            <person name="Dolatabadi S."/>
            <person name="Mondo S."/>
            <person name="Robb S."/>
            <person name="Idnurm A."/>
            <person name="Muszewska A."/>
            <person name="Steczkiewicz K."/>
            <person name="Masonjones S."/>
            <person name="Liao H.L."/>
            <person name="Gajdeczka M.T."/>
            <person name="Anike F."/>
            <person name="Vuek A."/>
            <person name="Anishchenko I.M."/>
            <person name="Voigt K."/>
            <person name="de Hoog G.S."/>
            <person name="Smith M.E."/>
            <person name="Heitman J."/>
            <person name="Vilgalys R."/>
            <person name="Stajich J.E."/>
        </authorList>
    </citation>
    <scope>NUCLEOTIDE SEQUENCE [LARGE SCALE GENOMIC DNA]</scope>
    <source>
        <strain evidence="2 3">LSU 92-RS-03</strain>
    </source>
</reference>
<evidence type="ECO:0000256" key="1">
    <source>
        <dbReference type="SAM" id="MobiDB-lite"/>
    </source>
</evidence>
<evidence type="ECO:0000313" key="2">
    <source>
        <dbReference type="EMBL" id="RCI04648.1"/>
    </source>
</evidence>
<feature type="compositionally biased region" description="Basic and acidic residues" evidence="1">
    <location>
        <begin position="17"/>
        <end position="37"/>
    </location>
</feature>
<sequence length="165" mass="18467">MARQPIEKKDASKKKSTVKDAGVKKTTKETKPKKAITDDIDDIFSGKATKSLEKKEQKKLPKKSKKDTKKEESEEEEEEELSKEQAEKVQEVVFAELAAVKNSKPSTKKRPVPLPSADEDFGDSRGLKKTNRTTEDGYPLYDVKDLNIGNGLDTPDCPFDCNCCK</sequence>
<dbReference type="EMBL" id="PJQM01000619">
    <property type="protein sequence ID" value="RCI04648.1"/>
    <property type="molecule type" value="Genomic_DNA"/>
</dbReference>
<keyword evidence="3" id="KW-1185">Reference proteome</keyword>
<dbReference type="PANTHER" id="PTHR34066">
    <property type="entry name" value="GROWTH FACTOR 2"/>
    <property type="match status" value="1"/>
</dbReference>
<feature type="region of interest" description="Disordered" evidence="1">
    <location>
        <begin position="98"/>
        <end position="140"/>
    </location>
</feature>
<name>A0A367KR20_RHIST</name>